<dbReference type="AlphaFoldDB" id="A0A6S6YZQ2"/>
<keyword evidence="1" id="KW-0472">Membrane</keyword>
<dbReference type="EMBL" id="CADIJX010000003">
    <property type="protein sequence ID" value="CAB3654672.1"/>
    <property type="molecule type" value="Genomic_DNA"/>
</dbReference>
<organism evidence="2 3">
    <name type="scientific">Achromobacter pestifer</name>
    <dbReference type="NCBI Taxonomy" id="1353889"/>
    <lineage>
        <taxon>Bacteria</taxon>
        <taxon>Pseudomonadati</taxon>
        <taxon>Pseudomonadota</taxon>
        <taxon>Betaproteobacteria</taxon>
        <taxon>Burkholderiales</taxon>
        <taxon>Alcaligenaceae</taxon>
        <taxon>Achromobacter</taxon>
    </lineage>
</organism>
<gene>
    <name evidence="2" type="ORF">LMG3431_03034</name>
</gene>
<feature type="transmembrane region" description="Helical" evidence="1">
    <location>
        <begin position="71"/>
        <end position="89"/>
    </location>
</feature>
<feature type="transmembrane region" description="Helical" evidence="1">
    <location>
        <begin position="43"/>
        <end position="64"/>
    </location>
</feature>
<keyword evidence="1" id="KW-1133">Transmembrane helix</keyword>
<accession>A0A6S6YZQ2</accession>
<name>A0A6S6YZQ2_9BURK</name>
<evidence type="ECO:0000313" key="3">
    <source>
        <dbReference type="Proteomes" id="UP000494108"/>
    </source>
</evidence>
<dbReference type="Proteomes" id="UP000494108">
    <property type="component" value="Unassembled WGS sequence"/>
</dbReference>
<evidence type="ECO:0000313" key="2">
    <source>
        <dbReference type="EMBL" id="CAB3654672.1"/>
    </source>
</evidence>
<protein>
    <recommendedName>
        <fullName evidence="4">Iron transporter</fullName>
    </recommendedName>
</protein>
<dbReference type="RefSeq" id="WP_175175298.1">
    <property type="nucleotide sequence ID" value="NZ_CADIJX010000003.1"/>
</dbReference>
<keyword evidence="1" id="KW-0812">Transmembrane</keyword>
<sequence>MVSGLAGRGRIAARALAATAGVYGCLYAAVGAAACLPWPAADAILYPALMAVPAHVALSIWAFAARSVSKVWLVLAASGLSSAGLWAWAGQ</sequence>
<keyword evidence="3" id="KW-1185">Reference proteome</keyword>
<evidence type="ECO:0000256" key="1">
    <source>
        <dbReference type="SAM" id="Phobius"/>
    </source>
</evidence>
<reference evidence="2 3" key="1">
    <citation type="submission" date="2020-04" db="EMBL/GenBank/DDBJ databases">
        <authorList>
            <person name="De Canck E."/>
        </authorList>
    </citation>
    <scope>NUCLEOTIDE SEQUENCE [LARGE SCALE GENOMIC DNA]</scope>
    <source>
        <strain evidence="2 3">LMG 3431</strain>
    </source>
</reference>
<evidence type="ECO:0008006" key="4">
    <source>
        <dbReference type="Google" id="ProtNLM"/>
    </source>
</evidence>
<proteinExistence type="predicted"/>